<accession>A0ABT4F7Q3</accession>
<evidence type="ECO:0000256" key="2">
    <source>
        <dbReference type="ARBA" id="ARBA00022801"/>
    </source>
</evidence>
<dbReference type="InterPro" id="IPR017853">
    <property type="entry name" value="GH"/>
</dbReference>
<dbReference type="Gene3D" id="3.20.20.80">
    <property type="entry name" value="Glycosidases"/>
    <property type="match status" value="1"/>
</dbReference>
<dbReference type="PANTHER" id="PTHR10357:SF217">
    <property type="entry name" value="TREHALOSE-6-PHOSPHATE HYDROLASE"/>
    <property type="match status" value="1"/>
</dbReference>
<reference evidence="6 7" key="1">
    <citation type="submission" date="2022-05" db="EMBL/GenBank/DDBJ databases">
        <title>Genome Sequencing of Bee-Associated Microbes.</title>
        <authorList>
            <person name="Dunlap C."/>
        </authorList>
    </citation>
    <scope>NUCLEOTIDE SEQUENCE [LARGE SCALE GENOMIC DNA]</scope>
    <source>
        <strain evidence="6 7">CBP-1093</strain>
    </source>
</reference>
<dbReference type="NCBIfam" id="NF008183">
    <property type="entry name" value="PRK10933.1"/>
    <property type="match status" value="1"/>
</dbReference>
<dbReference type="SMART" id="SM00642">
    <property type="entry name" value="Aamy"/>
    <property type="match status" value="1"/>
</dbReference>
<dbReference type="Pfam" id="PF00128">
    <property type="entry name" value="Alpha-amylase"/>
    <property type="match status" value="1"/>
</dbReference>
<dbReference type="PANTHER" id="PTHR10357">
    <property type="entry name" value="ALPHA-AMYLASE FAMILY MEMBER"/>
    <property type="match status" value="1"/>
</dbReference>
<dbReference type="CDD" id="cd11333">
    <property type="entry name" value="AmyAc_SI_OligoGlu_DGase"/>
    <property type="match status" value="1"/>
</dbReference>
<comment type="similarity">
    <text evidence="1">Belongs to the glycosyl hydrolase 13 family.</text>
</comment>
<organism evidence="6 7">
    <name type="scientific">Bacillus xiamenensis</name>
    <dbReference type="NCBI Taxonomy" id="1178537"/>
    <lineage>
        <taxon>Bacteria</taxon>
        <taxon>Bacillati</taxon>
        <taxon>Bacillota</taxon>
        <taxon>Bacilli</taxon>
        <taxon>Bacillales</taxon>
        <taxon>Bacillaceae</taxon>
        <taxon>Bacillus</taxon>
    </lineage>
</organism>
<dbReference type="EMBL" id="JAMDMH010000029">
    <property type="protein sequence ID" value="MCY9576626.1"/>
    <property type="molecule type" value="Genomic_DNA"/>
</dbReference>
<dbReference type="Gene3D" id="3.90.400.10">
    <property type="entry name" value="Oligo-1,6-glucosidase, Domain 2"/>
    <property type="match status" value="1"/>
</dbReference>
<proteinExistence type="inferred from homology"/>
<dbReference type="InterPro" id="IPR045857">
    <property type="entry name" value="O16G_dom_2"/>
</dbReference>
<name>A0ABT4F7Q3_9BACI</name>
<keyword evidence="7" id="KW-1185">Reference proteome</keyword>
<dbReference type="SUPFAM" id="SSF51445">
    <property type="entry name" value="(Trans)glycosidases"/>
    <property type="match status" value="1"/>
</dbReference>
<dbReference type="InterPro" id="IPR006047">
    <property type="entry name" value="GH13_cat_dom"/>
</dbReference>
<dbReference type="InterPro" id="IPR013780">
    <property type="entry name" value="Glyco_hydro_b"/>
</dbReference>
<sequence>MNQQTNEPWWKKAVVYQIYPKSFLDTTGSGTGDINGVTKKLDYIKELGADCIWLTPMYESPQHDNGYDISDYRKIHDMYGTMADFEHMLKEAHQREIRVIMDIAVNHTSIFHEWFQASRESKDNPYRDYYIWKEPKADGSPPNDWQSKFGGPAWELDEATGDYYLHLYDVTQADLNWEHDEVRKQVYDIMHFWFEKGIDGFRLDVINNISKDQRFLDDAGQSVQGDGRMYYTDGPRIHEFLHEMNQEVFSKYDSMTVGEMSSTNIADCIRYTRPDRQELDMTFNFHHLKVDYPNGEKWAIAPFDFLELKSILSEWQTKMHEGGGWNALFWCNHDQPRIVSRYGDDGMYHQQSAKMLATTIHLMQGTPYIYQGEEIGMKNPRFEDISSYRDIESLNMYEVMLEKGKTEEEALAILQVKSRDNARTPMQWTSEKNAGFSKGTPWIAPAKNDISVEAALKDRTSIFYHYQALCRLRKEYDVITYGSFTLLLPDDPKIFAYVREGQEEKILVINHFYAGEVNFTLPIELLKDADEMEVQVLLSNYEDVPEDIKGFTLRPYESIVYHLTKR</sequence>
<evidence type="ECO:0000313" key="6">
    <source>
        <dbReference type="EMBL" id="MCY9576626.1"/>
    </source>
</evidence>
<dbReference type="EC" id="3.2.1.93" evidence="4"/>
<evidence type="ECO:0000313" key="7">
    <source>
        <dbReference type="Proteomes" id="UP001527057"/>
    </source>
</evidence>
<evidence type="ECO:0000256" key="3">
    <source>
        <dbReference type="ARBA" id="ARBA00023295"/>
    </source>
</evidence>
<evidence type="ECO:0000259" key="5">
    <source>
        <dbReference type="SMART" id="SM00642"/>
    </source>
</evidence>
<dbReference type="InterPro" id="IPR012769">
    <property type="entry name" value="Trehalose_TreC"/>
</dbReference>
<dbReference type="Pfam" id="PF23915">
    <property type="entry name" value="SusG_C"/>
    <property type="match status" value="1"/>
</dbReference>
<protein>
    <recommendedName>
        <fullName evidence="4">Alpha,alpha-phosphotrehalase</fullName>
        <ecNumber evidence="4">3.2.1.93</ecNumber>
    </recommendedName>
</protein>
<keyword evidence="3 6" id="KW-0326">Glycosidase</keyword>
<dbReference type="InterPro" id="IPR056300">
    <property type="entry name" value="SusG-like_C"/>
</dbReference>
<dbReference type="RefSeq" id="WP_008357695.1">
    <property type="nucleotide sequence ID" value="NZ_AMSH01000019.1"/>
</dbReference>
<dbReference type="GO" id="GO:0008788">
    <property type="term" value="F:alpha,alpha-phosphotrehalase activity"/>
    <property type="evidence" value="ECO:0007669"/>
    <property type="project" value="UniProtKB-EC"/>
</dbReference>
<keyword evidence="2 6" id="KW-0378">Hydrolase</keyword>
<dbReference type="Proteomes" id="UP001527057">
    <property type="component" value="Unassembled WGS sequence"/>
</dbReference>
<comment type="caution">
    <text evidence="6">The sequence shown here is derived from an EMBL/GenBank/DDBJ whole genome shotgun (WGS) entry which is preliminary data.</text>
</comment>
<feature type="domain" description="Glycosyl hydrolase family 13 catalytic" evidence="5">
    <location>
        <begin position="17"/>
        <end position="423"/>
    </location>
</feature>
<gene>
    <name evidence="6" type="primary">treC</name>
    <name evidence="6" type="ORF">M5W27_12535</name>
</gene>
<dbReference type="NCBIfam" id="TIGR02403">
    <property type="entry name" value="trehalose_treC"/>
    <property type="match status" value="1"/>
</dbReference>
<evidence type="ECO:0000256" key="1">
    <source>
        <dbReference type="ARBA" id="ARBA00008061"/>
    </source>
</evidence>
<evidence type="ECO:0000256" key="4">
    <source>
        <dbReference type="NCBIfam" id="TIGR02403"/>
    </source>
</evidence>
<dbReference type="SUPFAM" id="SSF51011">
    <property type="entry name" value="Glycosyl hydrolase domain"/>
    <property type="match status" value="1"/>
</dbReference>
<dbReference type="Gene3D" id="2.60.40.1180">
    <property type="entry name" value="Golgi alpha-mannosidase II"/>
    <property type="match status" value="1"/>
</dbReference>